<evidence type="ECO:0000256" key="1">
    <source>
        <dbReference type="ARBA" id="ARBA00022679"/>
    </source>
</evidence>
<dbReference type="PANTHER" id="PTHR43435">
    <property type="entry name" value="RIBULOKINASE"/>
    <property type="match status" value="1"/>
</dbReference>
<keyword evidence="5" id="KW-1185">Reference proteome</keyword>
<proteinExistence type="predicted"/>
<feature type="domain" description="Carbohydrate kinase FGGY C-terminal" evidence="3">
    <location>
        <begin position="1"/>
        <end position="157"/>
    </location>
</feature>
<dbReference type="Pfam" id="PF02782">
    <property type="entry name" value="FGGY_C"/>
    <property type="match status" value="1"/>
</dbReference>
<keyword evidence="1" id="KW-0808">Transferase</keyword>
<sequence length="182" mass="20238">MVPGLWLSEGGQSVTGKLIDHVIETHMAYKELKENAVKSDSSVYEELNKHVTALTEKRQLGNLALLSRDIHILPDFHGNRSPIADLNMTGMICGLTLTADQLDGLAVLYLATLQALAHGTRHIIEIMNKAGHSIDTLFLCGGLTKNELFIQTHADITVNQCSWAQRFWEHARQATFPLSRRP</sequence>
<dbReference type="InterPro" id="IPR043129">
    <property type="entry name" value="ATPase_NBD"/>
</dbReference>
<dbReference type="AlphaFoldDB" id="A0A9W9YAJ4"/>
<dbReference type="PANTHER" id="PTHR43435:SF4">
    <property type="entry name" value="FGGY CARBOHYDRATE KINASE DOMAIN-CONTAINING PROTEIN"/>
    <property type="match status" value="1"/>
</dbReference>
<reference evidence="4" key="1">
    <citation type="submission" date="2023-01" db="EMBL/GenBank/DDBJ databases">
        <title>Genome assembly of the deep-sea coral Lophelia pertusa.</title>
        <authorList>
            <person name="Herrera S."/>
            <person name="Cordes E."/>
        </authorList>
    </citation>
    <scope>NUCLEOTIDE SEQUENCE</scope>
    <source>
        <strain evidence="4">USNM1676648</strain>
        <tissue evidence="4">Polyp</tissue>
    </source>
</reference>
<evidence type="ECO:0000313" key="5">
    <source>
        <dbReference type="Proteomes" id="UP001163046"/>
    </source>
</evidence>
<comment type="caution">
    <text evidence="4">The sequence shown here is derived from an EMBL/GenBank/DDBJ whole genome shotgun (WGS) entry which is preliminary data.</text>
</comment>
<dbReference type="GO" id="GO:0019321">
    <property type="term" value="P:pentose metabolic process"/>
    <property type="evidence" value="ECO:0007669"/>
    <property type="project" value="TreeGrafter"/>
</dbReference>
<protein>
    <recommendedName>
        <fullName evidence="3">Carbohydrate kinase FGGY C-terminal domain-containing protein</fullName>
    </recommendedName>
</protein>
<dbReference type="SUPFAM" id="SSF53067">
    <property type="entry name" value="Actin-like ATPase domain"/>
    <property type="match status" value="1"/>
</dbReference>
<evidence type="ECO:0000259" key="3">
    <source>
        <dbReference type="Pfam" id="PF02782"/>
    </source>
</evidence>
<dbReference type="Proteomes" id="UP001163046">
    <property type="component" value="Unassembled WGS sequence"/>
</dbReference>
<dbReference type="OrthoDB" id="203824at2759"/>
<gene>
    <name evidence="4" type="ORF">OS493_022724</name>
</gene>
<keyword evidence="2" id="KW-0418">Kinase</keyword>
<accession>A0A9W9YAJ4</accession>
<dbReference type="GO" id="GO:0005737">
    <property type="term" value="C:cytoplasm"/>
    <property type="evidence" value="ECO:0007669"/>
    <property type="project" value="TreeGrafter"/>
</dbReference>
<dbReference type="EMBL" id="MU827793">
    <property type="protein sequence ID" value="KAJ7330203.1"/>
    <property type="molecule type" value="Genomic_DNA"/>
</dbReference>
<dbReference type="InterPro" id="IPR018485">
    <property type="entry name" value="FGGY_C"/>
</dbReference>
<name>A0A9W9YAJ4_9CNID</name>
<organism evidence="4 5">
    <name type="scientific">Desmophyllum pertusum</name>
    <dbReference type="NCBI Taxonomy" id="174260"/>
    <lineage>
        <taxon>Eukaryota</taxon>
        <taxon>Metazoa</taxon>
        <taxon>Cnidaria</taxon>
        <taxon>Anthozoa</taxon>
        <taxon>Hexacorallia</taxon>
        <taxon>Scleractinia</taxon>
        <taxon>Caryophylliina</taxon>
        <taxon>Caryophylliidae</taxon>
        <taxon>Desmophyllum</taxon>
    </lineage>
</organism>
<evidence type="ECO:0000313" key="4">
    <source>
        <dbReference type="EMBL" id="KAJ7330203.1"/>
    </source>
</evidence>
<dbReference type="GO" id="GO:0019150">
    <property type="term" value="F:D-ribulokinase activity"/>
    <property type="evidence" value="ECO:0007669"/>
    <property type="project" value="TreeGrafter"/>
</dbReference>
<evidence type="ECO:0000256" key="2">
    <source>
        <dbReference type="ARBA" id="ARBA00022777"/>
    </source>
</evidence>
<dbReference type="Gene3D" id="1.20.58.2240">
    <property type="match status" value="1"/>
</dbReference>